<evidence type="ECO:0000256" key="5">
    <source>
        <dbReference type="ARBA" id="ARBA00022747"/>
    </source>
</evidence>
<evidence type="ECO:0000256" key="1">
    <source>
        <dbReference type="ARBA" id="ARBA00000851"/>
    </source>
</evidence>
<dbReference type="Pfam" id="PF22679">
    <property type="entry name" value="T1R_D3-like"/>
    <property type="match status" value="1"/>
</dbReference>
<dbReference type="GO" id="GO:0005524">
    <property type="term" value="F:ATP binding"/>
    <property type="evidence" value="ECO:0007669"/>
    <property type="project" value="UniProtKB-KW"/>
</dbReference>
<dbReference type="Proteomes" id="UP000184510">
    <property type="component" value="Unassembled WGS sequence"/>
</dbReference>
<keyword evidence="8 10" id="KW-0067">ATP-binding</keyword>
<dbReference type="OrthoDB" id="9758243at2"/>
<dbReference type="CDD" id="cd22332">
    <property type="entry name" value="HsdR_N"/>
    <property type="match status" value="1"/>
</dbReference>
<dbReference type="PANTHER" id="PTHR30195:SF15">
    <property type="entry name" value="TYPE I RESTRICTION ENZYME HINDI ENDONUCLEASE SUBUNIT"/>
    <property type="match status" value="1"/>
</dbReference>
<dbReference type="NCBIfam" id="TIGR00348">
    <property type="entry name" value="hsdR"/>
    <property type="match status" value="1"/>
</dbReference>
<keyword evidence="6" id="KW-0255">Endonuclease</keyword>
<evidence type="ECO:0000256" key="9">
    <source>
        <dbReference type="ARBA" id="ARBA00023125"/>
    </source>
</evidence>
<evidence type="ECO:0000256" key="7">
    <source>
        <dbReference type="ARBA" id="ARBA00022801"/>
    </source>
</evidence>
<dbReference type="GO" id="GO:0003677">
    <property type="term" value="F:DNA binding"/>
    <property type="evidence" value="ECO:0007669"/>
    <property type="project" value="UniProtKB-KW"/>
</dbReference>
<dbReference type="Gene3D" id="3.90.1570.50">
    <property type="match status" value="1"/>
</dbReference>
<sequence length="1063" mass="121238">MTPSFLENHISQIPALQLLVKMGYRYLPPAEALRLRGGKLSNVLLDEVLETQLRKINTINYKGKIYQFSEDNIQKAIRLLRDYPRDVGLVQQSEWLYNLLNLGESFKENLDGNLTSPQLQFIDWNNPQNNVFHVTDEFSVSCENTASLKGAQTRRPDIVLFVNGIPLVVIECKRPDDKDWARKAIDKQFLRNQKPGEIPSLFAYSQLLLAINKNEARYATTKTPYSFWAKWREKSMPEVDIDQLVNRPMETADKQQLFASNYAYTRKYFDQLEAEGDRLPTSQDNTLISLCSPERLLDIIRGYIIFDAGVKKIARYQQYFAVKKILQRVQDRDNGSQRRQGGVIWHTQGSGKSLTMVMTAKNLAMMPGLLNSRVVLVTDRVDLDEQIKKTFKHCGLEPVQAKTGKHLLELIDSDTPVITSLINKFAAAIKKTDFKNEDDNIFVLVDEGHRSQYGEANIAMQRILPNACYLGFTGTPLMKQDKNTAQRFGGLIDSYTINEAVEDKAVVRLLYESRLAEQDVNTTAIDKWFNVVSEGLEEKQKADLKRKFSSTGQLNKVRGTIKEIALDISQHYKKNWSGTPYKAQLTAPSKLAALQYHEFLQELGLVSSAVLISGPSESEGEGESNYKAGQKEIETFWEEMMDRYGNEREYNKQLIAKFQHSPHPQIIIVVDKLLTGFDAPNNTVLYITRPLKEHTLLQAIARVNRIADGKDFGYIVDYYGVLKQLNEAMDLYGSFSDYDAADIEGALIDISEELKALPQHHSALLDIFKTLPNKQDEEAYEQHLADEDIRKDFYDALNQYHRCLAVALSSFKFSTDTKPELIDRYKGDLAFYLKLRAAVKIRYAEAIDFSEYESKVQKLLHEHVTSHEVIQITEPVDIFDTQAFEEEVDKQITPAAKADTIAHRTKRTITERMEEDPTFYRKFSKILEEAIAAFRQKRISDTEYLAKVKDAYKQVLHKGKDQLPPDLPSTASAGPIFNTIQDTLNGAELETDKLVSAVTEIDERLIALAIVNFTNNPDIQKAMFNVVDDVLYQLNDDNGLDLTTEQMDRVCHECVTIMKSHHA</sequence>
<dbReference type="AlphaFoldDB" id="A0A1M6GUR4"/>
<keyword evidence="3" id="KW-0540">Nuclease</keyword>
<evidence type="ECO:0000313" key="12">
    <source>
        <dbReference type="EMBL" id="SHJ13692.1"/>
    </source>
</evidence>
<evidence type="ECO:0000256" key="3">
    <source>
        <dbReference type="ARBA" id="ARBA00022722"/>
    </source>
</evidence>
<gene>
    <name evidence="12" type="ORF">SAMN02745181_1275</name>
</gene>
<dbReference type="EMBL" id="FQYR01000003">
    <property type="protein sequence ID" value="SHJ13692.1"/>
    <property type="molecule type" value="Genomic_DNA"/>
</dbReference>
<name>A0A1M6GUR4_9BACT</name>
<dbReference type="CDD" id="cd18030">
    <property type="entry name" value="DEXHc_RE_I_HsdR"/>
    <property type="match status" value="1"/>
</dbReference>
<dbReference type="InterPro" id="IPR027417">
    <property type="entry name" value="P-loop_NTPase"/>
</dbReference>
<comment type="catalytic activity">
    <reaction evidence="1 10">
        <text>Endonucleolytic cleavage of DNA to give random double-stranded fragments with terminal 5'-phosphates, ATP is simultaneously hydrolyzed.</text>
        <dbReference type="EC" id="3.1.21.3"/>
    </reaction>
</comment>
<keyword evidence="7 10" id="KW-0378">Hydrolase</keyword>
<proteinExistence type="inferred from homology"/>
<dbReference type="InterPro" id="IPR014001">
    <property type="entry name" value="Helicase_ATP-bd"/>
</dbReference>
<dbReference type="GO" id="GO:0009035">
    <property type="term" value="F:type I site-specific deoxyribonuclease activity"/>
    <property type="evidence" value="ECO:0007669"/>
    <property type="project" value="UniProtKB-EC"/>
</dbReference>
<dbReference type="Pfam" id="PF11867">
    <property type="entry name" value="T1RH-like_C"/>
    <property type="match status" value="1"/>
</dbReference>
<dbReference type="InterPro" id="IPR040980">
    <property type="entry name" value="SWI2_SNF2"/>
</dbReference>
<dbReference type="InterPro" id="IPR004473">
    <property type="entry name" value="Restrct_endonuc_typeI_HsdR"/>
</dbReference>
<evidence type="ECO:0000313" key="13">
    <source>
        <dbReference type="Proteomes" id="UP000184510"/>
    </source>
</evidence>
<organism evidence="12 13">
    <name type="scientific">Rubritalea squalenifaciens DSM 18772</name>
    <dbReference type="NCBI Taxonomy" id="1123071"/>
    <lineage>
        <taxon>Bacteria</taxon>
        <taxon>Pseudomonadati</taxon>
        <taxon>Verrucomicrobiota</taxon>
        <taxon>Verrucomicrobiia</taxon>
        <taxon>Verrucomicrobiales</taxon>
        <taxon>Rubritaleaceae</taxon>
        <taxon>Rubritalea</taxon>
    </lineage>
</organism>
<comment type="subunit">
    <text evidence="10">The type I restriction/modification system is composed of three polypeptides R, M and S.</text>
</comment>
<dbReference type="PANTHER" id="PTHR30195">
    <property type="entry name" value="TYPE I SITE-SPECIFIC DEOXYRIBONUCLEASE PROTEIN SUBUNIT M AND R"/>
    <property type="match status" value="1"/>
</dbReference>
<dbReference type="InterPro" id="IPR051268">
    <property type="entry name" value="Type-I_R_enzyme_R_subunit"/>
</dbReference>
<evidence type="ECO:0000256" key="10">
    <source>
        <dbReference type="RuleBase" id="RU364115"/>
    </source>
</evidence>
<keyword evidence="4 10" id="KW-0547">Nucleotide-binding</keyword>
<evidence type="ECO:0000256" key="2">
    <source>
        <dbReference type="ARBA" id="ARBA00008598"/>
    </source>
</evidence>
<keyword evidence="9 10" id="KW-0238">DNA-binding</keyword>
<dbReference type="InterPro" id="IPR021810">
    <property type="entry name" value="T1RH-like_C"/>
</dbReference>
<evidence type="ECO:0000256" key="4">
    <source>
        <dbReference type="ARBA" id="ARBA00022741"/>
    </source>
</evidence>
<dbReference type="STRING" id="1123071.SAMN02745181_1275"/>
<protein>
    <recommendedName>
        <fullName evidence="10">Type I restriction enzyme endonuclease subunit</fullName>
        <shortName evidence="10">R protein</shortName>
        <ecNumber evidence="10">3.1.21.3</ecNumber>
    </recommendedName>
</protein>
<dbReference type="PROSITE" id="PS51192">
    <property type="entry name" value="HELICASE_ATP_BIND_1"/>
    <property type="match status" value="1"/>
</dbReference>
<dbReference type="EC" id="3.1.21.3" evidence="10"/>
<dbReference type="GO" id="GO:0009307">
    <property type="term" value="P:DNA restriction-modification system"/>
    <property type="evidence" value="ECO:0007669"/>
    <property type="project" value="UniProtKB-KW"/>
</dbReference>
<evidence type="ECO:0000259" key="11">
    <source>
        <dbReference type="PROSITE" id="PS51192"/>
    </source>
</evidence>
<dbReference type="Pfam" id="PF18766">
    <property type="entry name" value="SWI2_SNF2"/>
    <property type="match status" value="1"/>
</dbReference>
<dbReference type="InterPro" id="IPR007409">
    <property type="entry name" value="Restrct_endonuc_type1_HsdR_N"/>
</dbReference>
<dbReference type="RefSeq" id="WP_143158657.1">
    <property type="nucleotide sequence ID" value="NZ_FQYR01000003.1"/>
</dbReference>
<accession>A0A1M6GUR4</accession>
<feature type="domain" description="Helicase ATP-binding" evidence="11">
    <location>
        <begin position="333"/>
        <end position="494"/>
    </location>
</feature>
<dbReference type="Pfam" id="PF04313">
    <property type="entry name" value="HSDR_N"/>
    <property type="match status" value="1"/>
</dbReference>
<dbReference type="InterPro" id="IPR055180">
    <property type="entry name" value="HsdR_RecA-like_helicase_dom_2"/>
</dbReference>
<comment type="function">
    <text evidence="10">Subunit R is required for both nuclease and ATPase activities, but not for modification.</text>
</comment>
<reference evidence="12 13" key="1">
    <citation type="submission" date="2016-11" db="EMBL/GenBank/DDBJ databases">
        <authorList>
            <person name="Jaros S."/>
            <person name="Januszkiewicz K."/>
            <person name="Wedrychowicz H."/>
        </authorList>
    </citation>
    <scope>NUCLEOTIDE SEQUENCE [LARGE SCALE GENOMIC DNA]</scope>
    <source>
        <strain evidence="12 13">DSM 18772</strain>
    </source>
</reference>
<dbReference type="Gene3D" id="3.40.50.300">
    <property type="entry name" value="P-loop containing nucleotide triphosphate hydrolases"/>
    <property type="match status" value="2"/>
</dbReference>
<evidence type="ECO:0000256" key="8">
    <source>
        <dbReference type="ARBA" id="ARBA00022840"/>
    </source>
</evidence>
<keyword evidence="5 10" id="KW-0680">Restriction system</keyword>
<dbReference type="CDD" id="cd18800">
    <property type="entry name" value="SF2_C_EcoR124I-like"/>
    <property type="match status" value="1"/>
</dbReference>
<dbReference type="SMART" id="SM00487">
    <property type="entry name" value="DEXDc"/>
    <property type="match status" value="1"/>
</dbReference>
<comment type="similarity">
    <text evidence="2 10">Belongs to the HsdR family.</text>
</comment>
<dbReference type="SUPFAM" id="SSF52540">
    <property type="entry name" value="P-loop containing nucleoside triphosphate hydrolases"/>
    <property type="match status" value="2"/>
</dbReference>
<evidence type="ECO:0000256" key="6">
    <source>
        <dbReference type="ARBA" id="ARBA00022759"/>
    </source>
</evidence>
<keyword evidence="13" id="KW-1185">Reference proteome</keyword>
<dbReference type="InParanoid" id="A0A1M6GUR4"/>